<proteinExistence type="predicted"/>
<name>A0A9W7HEG8_HIBTR</name>
<dbReference type="InterPro" id="IPR043128">
    <property type="entry name" value="Rev_trsase/Diguanyl_cyclase"/>
</dbReference>
<protein>
    <recommendedName>
        <fullName evidence="3">Reverse transcriptase</fullName>
    </recommendedName>
</protein>
<evidence type="ECO:0008006" key="3">
    <source>
        <dbReference type="Google" id="ProtNLM"/>
    </source>
</evidence>
<reference evidence="1" key="1">
    <citation type="submission" date="2023-05" db="EMBL/GenBank/DDBJ databases">
        <title>Genome and transcriptome analyses reveal genes involved in the formation of fine ridges on petal epidermal cells in Hibiscus trionum.</title>
        <authorList>
            <person name="Koshimizu S."/>
            <person name="Masuda S."/>
            <person name="Ishii T."/>
            <person name="Shirasu K."/>
            <person name="Hoshino A."/>
            <person name="Arita M."/>
        </authorList>
    </citation>
    <scope>NUCLEOTIDE SEQUENCE</scope>
    <source>
        <strain evidence="1">Hamamatsu line</strain>
    </source>
</reference>
<dbReference type="AlphaFoldDB" id="A0A9W7HEG8"/>
<accession>A0A9W7HEG8</accession>
<evidence type="ECO:0000313" key="2">
    <source>
        <dbReference type="Proteomes" id="UP001165190"/>
    </source>
</evidence>
<organism evidence="1 2">
    <name type="scientific">Hibiscus trionum</name>
    <name type="common">Flower of an hour</name>
    <dbReference type="NCBI Taxonomy" id="183268"/>
    <lineage>
        <taxon>Eukaryota</taxon>
        <taxon>Viridiplantae</taxon>
        <taxon>Streptophyta</taxon>
        <taxon>Embryophyta</taxon>
        <taxon>Tracheophyta</taxon>
        <taxon>Spermatophyta</taxon>
        <taxon>Magnoliopsida</taxon>
        <taxon>eudicotyledons</taxon>
        <taxon>Gunneridae</taxon>
        <taxon>Pentapetalae</taxon>
        <taxon>rosids</taxon>
        <taxon>malvids</taxon>
        <taxon>Malvales</taxon>
        <taxon>Malvaceae</taxon>
        <taxon>Malvoideae</taxon>
        <taxon>Hibiscus</taxon>
    </lineage>
</organism>
<dbReference type="EMBL" id="BSYR01000012">
    <property type="protein sequence ID" value="GMI75808.1"/>
    <property type="molecule type" value="Genomic_DNA"/>
</dbReference>
<gene>
    <name evidence="1" type="ORF">HRI_001250100</name>
</gene>
<dbReference type="SUPFAM" id="SSF56672">
    <property type="entry name" value="DNA/RNA polymerases"/>
    <property type="match status" value="1"/>
</dbReference>
<comment type="caution">
    <text evidence="1">The sequence shown here is derived from an EMBL/GenBank/DDBJ whole genome shotgun (WGS) entry which is preliminary data.</text>
</comment>
<dbReference type="InterPro" id="IPR043502">
    <property type="entry name" value="DNA/RNA_pol_sf"/>
</dbReference>
<keyword evidence="2" id="KW-1185">Reference proteome</keyword>
<evidence type="ECO:0000313" key="1">
    <source>
        <dbReference type="EMBL" id="GMI75808.1"/>
    </source>
</evidence>
<sequence>MDGEKVKVIQEWLVPKSVSELRLFFGLANYYRWFVEGYSQRAVVLTDLLKMERSGSGPRNAKILLSD</sequence>
<dbReference type="OrthoDB" id="1191267at2759"/>
<dbReference type="Gene3D" id="3.30.70.270">
    <property type="match status" value="1"/>
</dbReference>
<dbReference type="Proteomes" id="UP001165190">
    <property type="component" value="Unassembled WGS sequence"/>
</dbReference>